<reference evidence="6 7" key="1">
    <citation type="submission" date="2018-08" db="EMBL/GenBank/DDBJ databases">
        <title>Diversity &amp; Physiological Properties of Lignin-Decomposing Actinobacteria from Soil.</title>
        <authorList>
            <person name="Roh S.G."/>
            <person name="Kim S.B."/>
        </authorList>
    </citation>
    <scope>NUCLEOTIDE SEQUENCE [LARGE SCALE GENOMIC DNA]</scope>
    <source>
        <strain evidence="6 7">MMS17-GH009</strain>
    </source>
</reference>
<dbReference type="GO" id="GO:0016757">
    <property type="term" value="F:glycosyltransferase activity"/>
    <property type="evidence" value="ECO:0007669"/>
    <property type="project" value="UniProtKB-KW"/>
</dbReference>
<accession>A0A373A3H1</accession>
<evidence type="ECO:0000313" key="6">
    <source>
        <dbReference type="EMBL" id="RGD61995.1"/>
    </source>
</evidence>
<dbReference type="Proteomes" id="UP000263377">
    <property type="component" value="Unassembled WGS sequence"/>
</dbReference>
<dbReference type="InterPro" id="IPR001173">
    <property type="entry name" value="Glyco_trans_2-like"/>
</dbReference>
<name>A0A373A3H1_9ACTN</name>
<proteinExistence type="inferred from homology"/>
<protein>
    <submittedName>
        <fullName evidence="6">Glycosyltransferase family 2 protein</fullName>
    </submittedName>
</protein>
<keyword evidence="3" id="KW-0328">Glycosyltransferase</keyword>
<comment type="pathway">
    <text evidence="1">Cell wall biogenesis; cell wall polysaccharide biosynthesis.</text>
</comment>
<evidence type="ECO:0000256" key="1">
    <source>
        <dbReference type="ARBA" id="ARBA00004776"/>
    </source>
</evidence>
<organism evidence="6 7">
    <name type="scientific">Kitasatospora xanthocidica</name>
    <dbReference type="NCBI Taxonomy" id="83382"/>
    <lineage>
        <taxon>Bacteria</taxon>
        <taxon>Bacillati</taxon>
        <taxon>Actinomycetota</taxon>
        <taxon>Actinomycetes</taxon>
        <taxon>Kitasatosporales</taxon>
        <taxon>Streptomycetaceae</taxon>
        <taxon>Kitasatospora</taxon>
    </lineage>
</organism>
<dbReference type="InterPro" id="IPR029044">
    <property type="entry name" value="Nucleotide-diphossugar_trans"/>
</dbReference>
<dbReference type="Pfam" id="PF00535">
    <property type="entry name" value="Glycos_transf_2"/>
    <property type="match status" value="1"/>
</dbReference>
<evidence type="ECO:0000259" key="5">
    <source>
        <dbReference type="Pfam" id="PF00535"/>
    </source>
</evidence>
<sequence length="295" mass="32625">MGEDMDRAVDVVVLTMNDRHTEFRDAMASVLAQKGVSLRTVIVGNGVEPDYVPTGAVSVALPENTGIPEGRNVGAQALAGPDAGEFLLFFDNDAILPETDTVARLVAEFDQHPDAAYVQPRIADPATGETLGRWVPRLKSADARRPGVVTVMAEGIVLIRRADFEAVGGWPGHFFLFHEGIDLSWRLWDLGKTGWYAAGVEVHHPATNPARHGPFYRMVARNRVWVAYRRLPAPLVPVYLAAWTLISVYRFRSTGQLGVWFKGLAEGLRGGHGERRPMSWRTVWRLTRSGRPPII</sequence>
<evidence type="ECO:0000256" key="4">
    <source>
        <dbReference type="ARBA" id="ARBA00022679"/>
    </source>
</evidence>
<dbReference type="SUPFAM" id="SSF53448">
    <property type="entry name" value="Nucleotide-diphospho-sugar transferases"/>
    <property type="match status" value="1"/>
</dbReference>
<feature type="domain" description="Glycosyltransferase 2-like" evidence="5">
    <location>
        <begin position="11"/>
        <end position="167"/>
    </location>
</feature>
<dbReference type="Gene3D" id="3.90.550.10">
    <property type="entry name" value="Spore Coat Polysaccharide Biosynthesis Protein SpsA, Chain A"/>
    <property type="match status" value="1"/>
</dbReference>
<dbReference type="PANTHER" id="PTHR43179:SF12">
    <property type="entry name" value="GALACTOFURANOSYLTRANSFERASE GLFT2"/>
    <property type="match status" value="1"/>
</dbReference>
<dbReference type="AlphaFoldDB" id="A0A373A3H1"/>
<evidence type="ECO:0000313" key="7">
    <source>
        <dbReference type="Proteomes" id="UP000263377"/>
    </source>
</evidence>
<evidence type="ECO:0000256" key="3">
    <source>
        <dbReference type="ARBA" id="ARBA00022676"/>
    </source>
</evidence>
<dbReference type="EMBL" id="QVIG01000001">
    <property type="protein sequence ID" value="RGD61995.1"/>
    <property type="molecule type" value="Genomic_DNA"/>
</dbReference>
<gene>
    <name evidence="6" type="ORF">DR950_33455</name>
</gene>
<evidence type="ECO:0000256" key="2">
    <source>
        <dbReference type="ARBA" id="ARBA00006739"/>
    </source>
</evidence>
<comment type="similarity">
    <text evidence="2">Belongs to the glycosyltransferase 2 family.</text>
</comment>
<comment type="caution">
    <text evidence="6">The sequence shown here is derived from an EMBL/GenBank/DDBJ whole genome shotgun (WGS) entry which is preliminary data.</text>
</comment>
<dbReference type="RefSeq" id="WP_117490149.1">
    <property type="nucleotide sequence ID" value="NZ_QVIG01000001.1"/>
</dbReference>
<dbReference type="PANTHER" id="PTHR43179">
    <property type="entry name" value="RHAMNOSYLTRANSFERASE WBBL"/>
    <property type="match status" value="1"/>
</dbReference>
<keyword evidence="7" id="KW-1185">Reference proteome</keyword>
<keyword evidence="4 6" id="KW-0808">Transferase</keyword>